<evidence type="ECO:0000313" key="1">
    <source>
        <dbReference type="EMBL" id="CAI6342094.1"/>
    </source>
</evidence>
<organism evidence="1 2">
    <name type="scientific">Periconia digitata</name>
    <dbReference type="NCBI Taxonomy" id="1303443"/>
    <lineage>
        <taxon>Eukaryota</taxon>
        <taxon>Fungi</taxon>
        <taxon>Dikarya</taxon>
        <taxon>Ascomycota</taxon>
        <taxon>Pezizomycotina</taxon>
        <taxon>Dothideomycetes</taxon>
        <taxon>Pleosporomycetidae</taxon>
        <taxon>Pleosporales</taxon>
        <taxon>Massarineae</taxon>
        <taxon>Periconiaceae</taxon>
        <taxon>Periconia</taxon>
    </lineage>
</organism>
<dbReference type="Proteomes" id="UP001152607">
    <property type="component" value="Unassembled WGS sequence"/>
</dbReference>
<accession>A0A9W4XRZ7</accession>
<name>A0A9W4XRZ7_9PLEO</name>
<keyword evidence="2" id="KW-1185">Reference proteome</keyword>
<sequence>MSAHPSIHLPYSHCTALLHTYLPNTYSRLQSPMRACAHTYIHGTRMHRFSHDRPVLRAPMLHHPIPHLGRNYIQYLPTVQPIYPIDRTAPVVLLDHHHHHPLLFLSSSSLLPSGFQSPPNFSCMQPQSKPASSRRIPSSIIILGVAYSSSFTH</sequence>
<dbReference type="AlphaFoldDB" id="A0A9W4XRZ7"/>
<dbReference type="EMBL" id="CAOQHR010000013">
    <property type="protein sequence ID" value="CAI6342094.1"/>
    <property type="molecule type" value="Genomic_DNA"/>
</dbReference>
<evidence type="ECO:0000313" key="2">
    <source>
        <dbReference type="Proteomes" id="UP001152607"/>
    </source>
</evidence>
<protein>
    <submittedName>
        <fullName evidence="1">Uncharacterized protein</fullName>
    </submittedName>
</protein>
<gene>
    <name evidence="1" type="ORF">PDIGIT_LOCUS15297</name>
</gene>
<comment type="caution">
    <text evidence="1">The sequence shown here is derived from an EMBL/GenBank/DDBJ whole genome shotgun (WGS) entry which is preliminary data.</text>
</comment>
<reference evidence="1" key="1">
    <citation type="submission" date="2023-01" db="EMBL/GenBank/DDBJ databases">
        <authorList>
            <person name="Van Ghelder C."/>
            <person name="Rancurel C."/>
        </authorList>
    </citation>
    <scope>NUCLEOTIDE SEQUENCE</scope>
    <source>
        <strain evidence="1">CNCM I-4278</strain>
    </source>
</reference>
<proteinExistence type="predicted"/>